<keyword evidence="3" id="KW-1185">Reference proteome</keyword>
<evidence type="ECO:0000256" key="1">
    <source>
        <dbReference type="SAM" id="SignalP"/>
    </source>
</evidence>
<evidence type="ECO:0000313" key="3">
    <source>
        <dbReference type="Proteomes" id="UP000032568"/>
    </source>
</evidence>
<sequence>MIYLKSLISIKLCRALALFLVLGLLSGCSKNQKDAPDEPVNLAPEVMAQAFSTQTEEEIRDKLAAQDPEHQTLRFTLVQPPVLGQVTLAKDGSFSYSPNEETTGNDSFIFSVSDGVNPEVTAKASITITALMVDFSRFSRDAFAQQANDVPVKLNGRIFTDDIDSSDFYADLFVF</sequence>
<protein>
    <submittedName>
        <fullName evidence="2">Ig-like domain-containing protein</fullName>
    </submittedName>
</protein>
<dbReference type="Pfam" id="PF17963">
    <property type="entry name" value="Big_9"/>
    <property type="match status" value="1"/>
</dbReference>
<dbReference type="RefSeq" id="WP_044832798.1">
    <property type="nucleotide sequence ID" value="NZ_CP059735.1"/>
</dbReference>
<dbReference type="PROSITE" id="PS51257">
    <property type="entry name" value="PROKAR_LIPOPROTEIN"/>
    <property type="match status" value="1"/>
</dbReference>
<dbReference type="Proteomes" id="UP000032568">
    <property type="component" value="Chromosome"/>
</dbReference>
<dbReference type="AlphaFoldDB" id="A0AAE9YUS1"/>
<dbReference type="Gene3D" id="2.60.40.3440">
    <property type="match status" value="1"/>
</dbReference>
<organism evidence="2 3">
    <name type="scientific">Thalassomonas actiniarum</name>
    <dbReference type="NCBI Taxonomy" id="485447"/>
    <lineage>
        <taxon>Bacteria</taxon>
        <taxon>Pseudomonadati</taxon>
        <taxon>Pseudomonadota</taxon>
        <taxon>Gammaproteobacteria</taxon>
        <taxon>Alteromonadales</taxon>
        <taxon>Colwelliaceae</taxon>
        <taxon>Thalassomonas</taxon>
    </lineage>
</organism>
<keyword evidence="1" id="KW-0732">Signal</keyword>
<accession>A0AAE9YUS1</accession>
<proteinExistence type="predicted"/>
<evidence type="ECO:0000313" key="2">
    <source>
        <dbReference type="EMBL" id="WDE01615.1"/>
    </source>
</evidence>
<reference evidence="2 3" key="1">
    <citation type="journal article" date="2015" name="Genome Announc.">
        <title>Draft Genome Sequences of Marine Isolates of Thalassomonas viridans and Thalassomonas actiniarum.</title>
        <authorList>
            <person name="Olonade I."/>
            <person name="van Zyl L.J."/>
            <person name="Trindade M."/>
        </authorList>
    </citation>
    <scope>NUCLEOTIDE SEQUENCE [LARGE SCALE GENOMIC DNA]</scope>
    <source>
        <strain evidence="2 3">A5K-106</strain>
    </source>
</reference>
<feature type="chain" id="PRO_5041972996" evidence="1">
    <location>
        <begin position="32"/>
        <end position="175"/>
    </location>
</feature>
<dbReference type="KEGG" id="tact:SG35_013920"/>
<reference evidence="2 3" key="2">
    <citation type="journal article" date="2022" name="Mar. Drugs">
        <title>Bioassay-Guided Fractionation Leads to the Detection of Cholic Acid Generated by the Rare Thalassomonas sp.</title>
        <authorList>
            <person name="Pheiffer F."/>
            <person name="Schneider Y.K."/>
            <person name="Hansen E.H."/>
            <person name="Andersen J.H."/>
            <person name="Isaksson J."/>
            <person name="Busche T."/>
            <person name="R C."/>
            <person name="Kalinowski J."/>
            <person name="Zyl L.V."/>
            <person name="Trindade M."/>
        </authorList>
    </citation>
    <scope>NUCLEOTIDE SEQUENCE [LARGE SCALE GENOMIC DNA]</scope>
    <source>
        <strain evidence="2 3">A5K-106</strain>
    </source>
</reference>
<gene>
    <name evidence="2" type="ORF">SG35_013920</name>
</gene>
<feature type="signal peptide" evidence="1">
    <location>
        <begin position="1"/>
        <end position="31"/>
    </location>
</feature>
<dbReference type="EMBL" id="CP059735">
    <property type="protein sequence ID" value="WDE01615.1"/>
    <property type="molecule type" value="Genomic_DNA"/>
</dbReference>
<name>A0AAE9YUS1_9GAMM</name>